<name>A0ABS5CF38_9BACL</name>
<feature type="binding site" evidence="8">
    <location>
        <begin position="16"/>
        <end position="24"/>
    </location>
    <ligand>
        <name>ATP</name>
        <dbReference type="ChEBI" id="CHEBI:30616"/>
    </ligand>
</feature>
<sequence>MDGGNNGGRINVAIDGPAGAGKSTVARRVAEQLGYIYIDTGAMYRAVALAANRAGVLPSDADRLAELVKTVDITLEPGADGQIVRLGGENITTDIRSREVTLKVSEIASHEAVRLRLVEMQRKLAEAKGVVMDGRDIGTHVLPGAEVKVFLVASVQVRALRRYQELSEGELVPLEQLEQEIADRDRSDESREFSPLVRAKDAEVLDSTELTIDQVVAHILDLCRTKTAEAK</sequence>
<dbReference type="EMBL" id="JAGKSP010000006">
    <property type="protein sequence ID" value="MBP3964447.1"/>
    <property type="molecule type" value="Genomic_DNA"/>
</dbReference>
<comment type="subcellular location">
    <subcellularLocation>
        <location evidence="8">Cytoplasm</location>
    </subcellularLocation>
</comment>
<keyword evidence="3 8" id="KW-0547">Nucleotide-binding</keyword>
<keyword evidence="2 8" id="KW-0808">Transferase</keyword>
<organism evidence="10 11">
    <name type="scientific">Paenibacillus lignilyticus</name>
    <dbReference type="NCBI Taxonomy" id="1172615"/>
    <lineage>
        <taxon>Bacteria</taxon>
        <taxon>Bacillati</taxon>
        <taxon>Bacillota</taxon>
        <taxon>Bacilli</taxon>
        <taxon>Bacillales</taxon>
        <taxon>Paenibacillaceae</taxon>
        <taxon>Paenibacillus</taxon>
    </lineage>
</organism>
<accession>A0ABS5CF38</accession>
<evidence type="ECO:0000313" key="11">
    <source>
        <dbReference type="Proteomes" id="UP000673394"/>
    </source>
</evidence>
<dbReference type="CDD" id="cd02020">
    <property type="entry name" value="CMPK"/>
    <property type="match status" value="1"/>
</dbReference>
<comment type="catalytic activity">
    <reaction evidence="7 8">
        <text>CMP + ATP = CDP + ADP</text>
        <dbReference type="Rhea" id="RHEA:11600"/>
        <dbReference type="ChEBI" id="CHEBI:30616"/>
        <dbReference type="ChEBI" id="CHEBI:58069"/>
        <dbReference type="ChEBI" id="CHEBI:60377"/>
        <dbReference type="ChEBI" id="CHEBI:456216"/>
        <dbReference type="EC" id="2.7.4.25"/>
    </reaction>
</comment>
<evidence type="ECO:0000313" key="10">
    <source>
        <dbReference type="EMBL" id="MBP3964447.1"/>
    </source>
</evidence>
<dbReference type="InterPro" id="IPR027417">
    <property type="entry name" value="P-loop_NTPase"/>
</dbReference>
<protein>
    <recommendedName>
        <fullName evidence="8">Cytidylate kinase</fullName>
        <shortName evidence="8">CK</shortName>
        <ecNumber evidence="8">2.7.4.25</ecNumber>
    </recommendedName>
    <alternativeName>
        <fullName evidence="8">Cytidine monophosphate kinase</fullName>
        <shortName evidence="8">CMP kinase</shortName>
    </alternativeName>
</protein>
<evidence type="ECO:0000256" key="4">
    <source>
        <dbReference type="ARBA" id="ARBA00022777"/>
    </source>
</evidence>
<dbReference type="Gene3D" id="3.40.50.300">
    <property type="entry name" value="P-loop containing nucleotide triphosphate hydrolases"/>
    <property type="match status" value="1"/>
</dbReference>
<dbReference type="Proteomes" id="UP000673394">
    <property type="component" value="Unassembled WGS sequence"/>
</dbReference>
<keyword evidence="5 8" id="KW-0067">ATP-binding</keyword>
<keyword evidence="11" id="KW-1185">Reference proteome</keyword>
<keyword evidence="4 8" id="KW-0418">Kinase</keyword>
<dbReference type="PANTHER" id="PTHR21299:SF2">
    <property type="entry name" value="CYTIDYLATE KINASE"/>
    <property type="match status" value="1"/>
</dbReference>
<dbReference type="SUPFAM" id="SSF52540">
    <property type="entry name" value="P-loop containing nucleoside triphosphate hydrolases"/>
    <property type="match status" value="1"/>
</dbReference>
<proteinExistence type="inferred from homology"/>
<evidence type="ECO:0000259" key="9">
    <source>
        <dbReference type="Pfam" id="PF02224"/>
    </source>
</evidence>
<dbReference type="GO" id="GO:0016301">
    <property type="term" value="F:kinase activity"/>
    <property type="evidence" value="ECO:0007669"/>
    <property type="project" value="UniProtKB-KW"/>
</dbReference>
<dbReference type="NCBIfam" id="TIGR00017">
    <property type="entry name" value="cmk"/>
    <property type="match status" value="1"/>
</dbReference>
<evidence type="ECO:0000256" key="5">
    <source>
        <dbReference type="ARBA" id="ARBA00022840"/>
    </source>
</evidence>
<evidence type="ECO:0000256" key="2">
    <source>
        <dbReference type="ARBA" id="ARBA00022679"/>
    </source>
</evidence>
<dbReference type="EC" id="2.7.4.25" evidence="8"/>
<comment type="caution">
    <text evidence="10">The sequence shown here is derived from an EMBL/GenBank/DDBJ whole genome shotgun (WGS) entry which is preliminary data.</text>
</comment>
<evidence type="ECO:0000256" key="3">
    <source>
        <dbReference type="ARBA" id="ARBA00022741"/>
    </source>
</evidence>
<evidence type="ECO:0000256" key="6">
    <source>
        <dbReference type="ARBA" id="ARBA00047615"/>
    </source>
</evidence>
<evidence type="ECO:0000256" key="7">
    <source>
        <dbReference type="ARBA" id="ARBA00048478"/>
    </source>
</evidence>
<dbReference type="InterPro" id="IPR011994">
    <property type="entry name" value="Cytidylate_kinase_dom"/>
</dbReference>
<dbReference type="InterPro" id="IPR003136">
    <property type="entry name" value="Cytidylate_kin"/>
</dbReference>
<gene>
    <name evidence="8" type="primary">cmk</name>
    <name evidence="10" type="ORF">I8J30_17155</name>
</gene>
<keyword evidence="8" id="KW-0963">Cytoplasm</keyword>
<comment type="catalytic activity">
    <reaction evidence="6 8">
        <text>dCMP + ATP = dCDP + ADP</text>
        <dbReference type="Rhea" id="RHEA:25094"/>
        <dbReference type="ChEBI" id="CHEBI:30616"/>
        <dbReference type="ChEBI" id="CHEBI:57566"/>
        <dbReference type="ChEBI" id="CHEBI:58593"/>
        <dbReference type="ChEBI" id="CHEBI:456216"/>
        <dbReference type="EC" id="2.7.4.25"/>
    </reaction>
</comment>
<dbReference type="PANTHER" id="PTHR21299">
    <property type="entry name" value="CYTIDYLATE KINASE/PANTOATE-BETA-ALANINE LIGASE"/>
    <property type="match status" value="1"/>
</dbReference>
<feature type="domain" description="Cytidylate kinase" evidence="9">
    <location>
        <begin position="12"/>
        <end position="223"/>
    </location>
</feature>
<dbReference type="RefSeq" id="WP_210660073.1">
    <property type="nucleotide sequence ID" value="NZ_JAGKSP010000006.1"/>
</dbReference>
<dbReference type="Pfam" id="PF02224">
    <property type="entry name" value="Cytidylate_kin"/>
    <property type="match status" value="1"/>
</dbReference>
<comment type="similarity">
    <text evidence="1 8">Belongs to the cytidylate kinase family. Type 1 subfamily.</text>
</comment>
<dbReference type="HAMAP" id="MF_00238">
    <property type="entry name" value="Cytidyl_kinase_type1"/>
    <property type="match status" value="1"/>
</dbReference>
<evidence type="ECO:0000256" key="8">
    <source>
        <dbReference type="HAMAP-Rule" id="MF_00238"/>
    </source>
</evidence>
<evidence type="ECO:0000256" key="1">
    <source>
        <dbReference type="ARBA" id="ARBA00009427"/>
    </source>
</evidence>
<reference evidence="10 11" key="1">
    <citation type="submission" date="2021-04" db="EMBL/GenBank/DDBJ databases">
        <title>Paenibacillus sp. DLE-14 whole genome sequence.</title>
        <authorList>
            <person name="Ham Y.J."/>
        </authorList>
    </citation>
    <scope>NUCLEOTIDE SEQUENCE [LARGE SCALE GENOMIC DNA]</scope>
    <source>
        <strain evidence="10 11">DLE-14</strain>
    </source>
</reference>